<proteinExistence type="predicted"/>
<organism evidence="2 3">
    <name type="scientific">Holdemania filiformis DSM 12042</name>
    <dbReference type="NCBI Taxonomy" id="545696"/>
    <lineage>
        <taxon>Bacteria</taxon>
        <taxon>Bacillati</taxon>
        <taxon>Bacillota</taxon>
        <taxon>Erysipelotrichia</taxon>
        <taxon>Erysipelotrichales</taxon>
        <taxon>Erysipelotrichaceae</taxon>
        <taxon>Holdemania</taxon>
    </lineage>
</organism>
<name>B9Y8Y5_9FIRM</name>
<feature type="compositionally biased region" description="Polar residues" evidence="1">
    <location>
        <begin position="1"/>
        <end position="17"/>
    </location>
</feature>
<evidence type="ECO:0000256" key="1">
    <source>
        <dbReference type="SAM" id="MobiDB-lite"/>
    </source>
</evidence>
<accession>B9Y8Y5</accession>
<evidence type="ECO:0000313" key="2">
    <source>
        <dbReference type="EMBL" id="EEF67576.1"/>
    </source>
</evidence>
<dbReference type="AlphaFoldDB" id="B9Y8Y5"/>
<reference evidence="2 3" key="2">
    <citation type="submission" date="2009-02" db="EMBL/GenBank/DDBJ databases">
        <title>Draft genome sequence of Holdemania filiformis DSM 12042.</title>
        <authorList>
            <person name="Sudarsanam P."/>
            <person name="Ley R."/>
            <person name="Guruge J."/>
            <person name="Turnbaugh P.J."/>
            <person name="Mahowald M."/>
            <person name="Liep D."/>
            <person name="Gordon J."/>
        </authorList>
    </citation>
    <scope>NUCLEOTIDE SEQUENCE [LARGE SCALE GENOMIC DNA]</scope>
    <source>
        <strain evidence="2 3">DSM 12042</strain>
    </source>
</reference>
<comment type="caution">
    <text evidence="2">The sequence shown here is derived from an EMBL/GenBank/DDBJ whole genome shotgun (WGS) entry which is preliminary data.</text>
</comment>
<dbReference type="Proteomes" id="UP000005950">
    <property type="component" value="Unassembled WGS sequence"/>
</dbReference>
<reference evidence="2 3" key="1">
    <citation type="submission" date="2008-12" db="EMBL/GenBank/DDBJ databases">
        <authorList>
            <person name="Fulton L."/>
            <person name="Clifton S."/>
            <person name="Fulton B."/>
            <person name="Xu J."/>
            <person name="Minx P."/>
            <person name="Pepin K.H."/>
            <person name="Johnson M."/>
            <person name="Bhonagiri V."/>
            <person name="Nash W.E."/>
            <person name="Mardis E.R."/>
            <person name="Wilson R.K."/>
        </authorList>
    </citation>
    <scope>NUCLEOTIDE SEQUENCE [LARGE SCALE GENOMIC DNA]</scope>
    <source>
        <strain evidence="2 3">DSM 12042</strain>
    </source>
</reference>
<gene>
    <name evidence="2" type="ORF">HOLDEFILI_02284</name>
</gene>
<sequence length="46" mass="5051">MQSSNVTISFPPSNGIESDQAEDSLPDRHSSFFYCSLKSGCFTDFA</sequence>
<evidence type="ECO:0000313" key="3">
    <source>
        <dbReference type="Proteomes" id="UP000005950"/>
    </source>
</evidence>
<protein>
    <submittedName>
        <fullName evidence="2">Uncharacterized protein</fullName>
    </submittedName>
</protein>
<dbReference type="EMBL" id="ACCF01000133">
    <property type="protein sequence ID" value="EEF67576.1"/>
    <property type="molecule type" value="Genomic_DNA"/>
</dbReference>
<dbReference type="HOGENOM" id="CLU_3184588_0_0_9"/>
<feature type="region of interest" description="Disordered" evidence="1">
    <location>
        <begin position="1"/>
        <end position="24"/>
    </location>
</feature>